<accession>A0A2I1M1H2</accession>
<feature type="transmembrane region" description="Helical" evidence="1">
    <location>
        <begin position="12"/>
        <end position="32"/>
    </location>
</feature>
<feature type="transmembrane region" description="Helical" evidence="1">
    <location>
        <begin position="90"/>
        <end position="113"/>
    </location>
</feature>
<name>A0A2I1M1H2_9BIFI</name>
<proteinExistence type="predicted"/>
<dbReference type="AlphaFoldDB" id="A0A2I1M1H2"/>
<dbReference type="Proteomes" id="UP000242263">
    <property type="component" value="Unassembled WGS sequence"/>
</dbReference>
<dbReference type="RefSeq" id="WP_101541629.1">
    <property type="nucleotide sequence ID" value="NZ_JBIPJN010000010.1"/>
</dbReference>
<feature type="transmembrane region" description="Helical" evidence="1">
    <location>
        <begin position="64"/>
        <end position="84"/>
    </location>
</feature>
<sequence>MKLLSCPTKDSLIKIAALVAFFWLLPALAMLIPDSTSLIIALLLLLFPLLTLALALHDGATHGLSIWWLLAPTVGFLTTVFVFYNESALVYAIAYAVIGCIGNSIGSLIRLFMR</sequence>
<gene>
    <name evidence="2" type="ORF">CYJ32_07735</name>
</gene>
<keyword evidence="1" id="KW-0472">Membrane</keyword>
<dbReference type="EMBL" id="PKGU01000008">
    <property type="protein sequence ID" value="PKZ13966.1"/>
    <property type="molecule type" value="Genomic_DNA"/>
</dbReference>
<reference evidence="2 3" key="1">
    <citation type="submission" date="2017-12" db="EMBL/GenBank/DDBJ databases">
        <title>Phylogenetic diversity of female urinary microbiome.</title>
        <authorList>
            <person name="Thomas-White K."/>
            <person name="Wolfe A.J."/>
        </authorList>
    </citation>
    <scope>NUCLEOTIDE SEQUENCE [LARGE SCALE GENOMIC DNA]</scope>
    <source>
        <strain evidence="2 3">UMB0064</strain>
    </source>
</reference>
<keyword evidence="1" id="KW-0812">Transmembrane</keyword>
<evidence type="ECO:0000256" key="1">
    <source>
        <dbReference type="SAM" id="Phobius"/>
    </source>
</evidence>
<feature type="transmembrane region" description="Helical" evidence="1">
    <location>
        <begin position="38"/>
        <end position="57"/>
    </location>
</feature>
<evidence type="ECO:0000313" key="3">
    <source>
        <dbReference type="Proteomes" id="UP000242263"/>
    </source>
</evidence>
<comment type="caution">
    <text evidence="2">The sequence shown here is derived from an EMBL/GenBank/DDBJ whole genome shotgun (WGS) entry which is preliminary data.</text>
</comment>
<protein>
    <submittedName>
        <fullName evidence="2">Biotin synthase</fullName>
    </submittedName>
</protein>
<organism evidence="2 3">
    <name type="scientific">Alloscardovia omnicolens</name>
    <dbReference type="NCBI Taxonomy" id="419015"/>
    <lineage>
        <taxon>Bacteria</taxon>
        <taxon>Bacillati</taxon>
        <taxon>Actinomycetota</taxon>
        <taxon>Actinomycetes</taxon>
        <taxon>Bifidobacteriales</taxon>
        <taxon>Bifidobacteriaceae</taxon>
        <taxon>Alloscardovia</taxon>
    </lineage>
</organism>
<keyword evidence="1" id="KW-1133">Transmembrane helix</keyword>
<evidence type="ECO:0000313" key="2">
    <source>
        <dbReference type="EMBL" id="PKZ13966.1"/>
    </source>
</evidence>